<reference evidence="5" key="1">
    <citation type="submission" date="2021-12" db="EMBL/GenBank/DDBJ databases">
        <authorList>
            <person name="Martin H S."/>
        </authorList>
    </citation>
    <scope>NUCLEOTIDE SEQUENCE</scope>
</reference>
<dbReference type="EMBL" id="OV170226">
    <property type="protein sequence ID" value="CAH0727093.1"/>
    <property type="molecule type" value="Genomic_DNA"/>
</dbReference>
<proteinExistence type="predicted"/>
<dbReference type="AlphaFoldDB" id="A0A8J9VP98"/>
<evidence type="ECO:0000256" key="2">
    <source>
        <dbReference type="ARBA" id="ARBA00023043"/>
    </source>
</evidence>
<dbReference type="Pfam" id="PF12796">
    <property type="entry name" value="Ank_2"/>
    <property type="match status" value="3"/>
</dbReference>
<sequence length="530" mass="60268">MDFSSLNPVTSNALNLAARNNNVATVERLLKKMNPNCIDNRGWTCLHEAAANDSYESLLLILKHKDMRLLAETHEGHTALYLACRYMSSFKTVKAILDSVPDIANYGSTEDVTPLHLSSAQGRNEVIQLLLDYGAIIDVQDFDGDTPLHDAALATQYDTVNLLLHAGANPDIKNEANYSPFHLACHKGCYQTVRNLFLFISDVNQVTMNGNSPLILATQGCNDIIVQFLLKNGADPHIKNSYGDIALTMALNMGDILSFNILLRVTDLSRTDPNIIQHACKPHHFKLEILESLLTYDLNPDFFDFYEQFHVTLEQIGEFRPKYLTNAPLNSFLNICEYIYQFSPEKFEEFFYLFLMRGLSVNPVDVNECPPLVYIHYSMHSLCFKDVFKILREHGCNVDYCSAISHLNQKRILPDAFLASITSDPSTAPLMLPYSVHCDAEYLLNFATENGLLGRFPLNVQEQLLSMIGLNTDFNAESLAYTILPLKHLCRQKIRYIVLTNLRLKAYHEFLTFLNRIRIPRILKDYLCYL</sequence>
<dbReference type="PROSITE" id="PS50225">
    <property type="entry name" value="SOCS"/>
    <property type="match status" value="1"/>
</dbReference>
<keyword evidence="2 3" id="KW-0040">ANK repeat</keyword>
<dbReference type="SUPFAM" id="SSF48403">
    <property type="entry name" value="Ankyrin repeat"/>
    <property type="match status" value="1"/>
</dbReference>
<feature type="repeat" description="ANK" evidence="3">
    <location>
        <begin position="209"/>
        <end position="241"/>
    </location>
</feature>
<dbReference type="PROSITE" id="PS50297">
    <property type="entry name" value="ANK_REP_REGION"/>
    <property type="match status" value="3"/>
</dbReference>
<dbReference type="SMART" id="SM00248">
    <property type="entry name" value="ANK"/>
    <property type="match status" value="8"/>
</dbReference>
<feature type="repeat" description="ANK" evidence="3">
    <location>
        <begin position="143"/>
        <end position="175"/>
    </location>
</feature>
<feature type="repeat" description="ANK" evidence="3">
    <location>
        <begin position="110"/>
        <end position="142"/>
    </location>
</feature>
<protein>
    <recommendedName>
        <fullName evidence="4">SOCS box domain-containing protein</fullName>
    </recommendedName>
</protein>
<evidence type="ECO:0000259" key="4">
    <source>
        <dbReference type="PROSITE" id="PS50225"/>
    </source>
</evidence>
<dbReference type="InterPro" id="IPR036770">
    <property type="entry name" value="Ankyrin_rpt-contain_sf"/>
</dbReference>
<dbReference type="PANTHER" id="PTHR24178">
    <property type="entry name" value="MOLTING PROTEIN MLT-4"/>
    <property type="match status" value="1"/>
</dbReference>
<accession>A0A8J9VP98</accession>
<gene>
    <name evidence="5" type="ORF">BINO364_LOCUS12479</name>
</gene>
<evidence type="ECO:0000256" key="3">
    <source>
        <dbReference type="PROSITE-ProRule" id="PRU00023"/>
    </source>
</evidence>
<dbReference type="PROSITE" id="PS50088">
    <property type="entry name" value="ANK_REPEAT"/>
    <property type="match status" value="3"/>
</dbReference>
<dbReference type="InterPro" id="IPR002110">
    <property type="entry name" value="Ankyrin_rpt"/>
</dbReference>
<evidence type="ECO:0000313" key="6">
    <source>
        <dbReference type="Proteomes" id="UP000838878"/>
    </source>
</evidence>
<keyword evidence="6" id="KW-1185">Reference proteome</keyword>
<dbReference type="PRINTS" id="PR01415">
    <property type="entry name" value="ANKYRIN"/>
</dbReference>
<name>A0A8J9VP98_9NEOP</name>
<dbReference type="OrthoDB" id="5406014at2759"/>
<feature type="domain" description="SOCS box" evidence="4">
    <location>
        <begin position="485"/>
        <end position="530"/>
    </location>
</feature>
<evidence type="ECO:0000256" key="1">
    <source>
        <dbReference type="ARBA" id="ARBA00022737"/>
    </source>
</evidence>
<evidence type="ECO:0000313" key="5">
    <source>
        <dbReference type="EMBL" id="CAH0727093.1"/>
    </source>
</evidence>
<dbReference type="PANTHER" id="PTHR24178:SF41">
    <property type="entry name" value="ANKYRIN-2 ISOFORM X1"/>
    <property type="match status" value="1"/>
</dbReference>
<dbReference type="Proteomes" id="UP000838878">
    <property type="component" value="Chromosome 6"/>
</dbReference>
<dbReference type="Gene3D" id="1.25.40.20">
    <property type="entry name" value="Ankyrin repeat-containing domain"/>
    <property type="match status" value="4"/>
</dbReference>
<keyword evidence="1" id="KW-0677">Repeat</keyword>
<feature type="non-terminal residue" evidence="5">
    <location>
        <position position="530"/>
    </location>
</feature>
<dbReference type="InterPro" id="IPR001496">
    <property type="entry name" value="SOCS_box"/>
</dbReference>
<organism evidence="5 6">
    <name type="scientific">Brenthis ino</name>
    <name type="common">lesser marbled fritillary</name>
    <dbReference type="NCBI Taxonomy" id="405034"/>
    <lineage>
        <taxon>Eukaryota</taxon>
        <taxon>Metazoa</taxon>
        <taxon>Ecdysozoa</taxon>
        <taxon>Arthropoda</taxon>
        <taxon>Hexapoda</taxon>
        <taxon>Insecta</taxon>
        <taxon>Pterygota</taxon>
        <taxon>Neoptera</taxon>
        <taxon>Endopterygota</taxon>
        <taxon>Lepidoptera</taxon>
        <taxon>Glossata</taxon>
        <taxon>Ditrysia</taxon>
        <taxon>Papilionoidea</taxon>
        <taxon>Nymphalidae</taxon>
        <taxon>Heliconiinae</taxon>
        <taxon>Argynnini</taxon>
        <taxon>Brenthis</taxon>
    </lineage>
</organism>